<sequence length="202" mass="21077">MTILVIGATGTIGSAICDSLESEHDVIRVARTSGDIRVDIESPESIRDMYEEAGSFDAVASAAGNAAFNPLDELSEDDFGLSIQSKLMGQVNLVRYGLPYLDNPRQGSFTLVSGILSQHPMPGSAAISMVNAGIEGFIRAAALDTPDGVRVNAVSPPWVSETLEEMGEDPSDGVPAAVVAKAYADSITGSASGEVLDPRDYA</sequence>
<comment type="caution">
    <text evidence="3">The sequence shown here is derived from an EMBL/GenBank/DDBJ whole genome shotgun (WGS) entry which is preliminary data.</text>
</comment>
<comment type="similarity">
    <text evidence="1">Belongs to the short-chain dehydrogenases/reductases (SDR) family.</text>
</comment>
<accession>A0A2A8CTV4</accession>
<dbReference type="GO" id="GO:0016491">
    <property type="term" value="F:oxidoreductase activity"/>
    <property type="evidence" value="ECO:0007669"/>
    <property type="project" value="UniProtKB-KW"/>
</dbReference>
<evidence type="ECO:0000313" key="4">
    <source>
        <dbReference type="Proteomes" id="UP000220102"/>
    </source>
</evidence>
<dbReference type="Proteomes" id="UP000220102">
    <property type="component" value="Unassembled WGS sequence"/>
</dbReference>
<dbReference type="PANTHER" id="PTHR43477">
    <property type="entry name" value="DIHYDROANTICAPSIN 7-DEHYDROGENASE"/>
    <property type="match status" value="1"/>
</dbReference>
<evidence type="ECO:0000313" key="3">
    <source>
        <dbReference type="EMBL" id="PEN11163.1"/>
    </source>
</evidence>
<keyword evidence="2" id="KW-0560">Oxidoreductase</keyword>
<dbReference type="SUPFAM" id="SSF51735">
    <property type="entry name" value="NAD(P)-binding Rossmann-fold domains"/>
    <property type="match status" value="1"/>
</dbReference>
<dbReference type="EMBL" id="PDEQ01000011">
    <property type="protein sequence ID" value="PEN11163.1"/>
    <property type="molecule type" value="Genomic_DNA"/>
</dbReference>
<evidence type="ECO:0000256" key="2">
    <source>
        <dbReference type="ARBA" id="ARBA00023002"/>
    </source>
</evidence>
<dbReference type="Pfam" id="PF13561">
    <property type="entry name" value="adh_short_C2"/>
    <property type="match status" value="1"/>
</dbReference>
<evidence type="ECO:0000256" key="1">
    <source>
        <dbReference type="ARBA" id="ARBA00006484"/>
    </source>
</evidence>
<dbReference type="PRINTS" id="PR00081">
    <property type="entry name" value="GDHRDH"/>
</dbReference>
<proteinExistence type="inferred from homology"/>
<dbReference type="Gene3D" id="3.40.50.720">
    <property type="entry name" value="NAD(P)-binding Rossmann-like Domain"/>
    <property type="match status" value="1"/>
</dbReference>
<organism evidence="3 4">
    <name type="scientific">Longibacter salinarum</name>
    <dbReference type="NCBI Taxonomy" id="1850348"/>
    <lineage>
        <taxon>Bacteria</taxon>
        <taxon>Pseudomonadati</taxon>
        <taxon>Rhodothermota</taxon>
        <taxon>Rhodothermia</taxon>
        <taxon>Rhodothermales</taxon>
        <taxon>Salisaetaceae</taxon>
        <taxon>Longibacter</taxon>
    </lineage>
</organism>
<protein>
    <submittedName>
        <fullName evidence="3">Short chain dehydrogenase</fullName>
    </submittedName>
</protein>
<dbReference type="NCBIfam" id="NF005754">
    <property type="entry name" value="PRK07578.1"/>
    <property type="match status" value="1"/>
</dbReference>
<reference evidence="3 4" key="1">
    <citation type="submission" date="2017-10" db="EMBL/GenBank/DDBJ databases">
        <title>Draft genome of Longibacter Salinarum.</title>
        <authorList>
            <person name="Goh K.M."/>
            <person name="Shamsir M.S."/>
            <person name="Lim S.W."/>
        </authorList>
    </citation>
    <scope>NUCLEOTIDE SEQUENCE [LARGE SCALE GENOMIC DNA]</scope>
    <source>
        <strain evidence="3 4">KCTC 52045</strain>
    </source>
</reference>
<keyword evidence="4" id="KW-1185">Reference proteome</keyword>
<dbReference type="PANTHER" id="PTHR43477:SF1">
    <property type="entry name" value="DIHYDROANTICAPSIN 7-DEHYDROGENASE"/>
    <property type="match status" value="1"/>
</dbReference>
<dbReference type="OrthoDB" id="9787486at2"/>
<dbReference type="InterPro" id="IPR051122">
    <property type="entry name" value="SDR_DHRS6-like"/>
</dbReference>
<dbReference type="AlphaFoldDB" id="A0A2A8CTV4"/>
<dbReference type="CDD" id="cd11731">
    <property type="entry name" value="Lin1944_like_SDR_c"/>
    <property type="match status" value="1"/>
</dbReference>
<gene>
    <name evidence="3" type="ORF">CRI94_16365</name>
</gene>
<name>A0A2A8CTV4_9BACT</name>
<dbReference type="InterPro" id="IPR002347">
    <property type="entry name" value="SDR_fam"/>
</dbReference>
<dbReference type="RefSeq" id="WP_098078625.1">
    <property type="nucleotide sequence ID" value="NZ_PDEQ01000011.1"/>
</dbReference>
<dbReference type="InterPro" id="IPR036291">
    <property type="entry name" value="NAD(P)-bd_dom_sf"/>
</dbReference>